<evidence type="ECO:0000256" key="1">
    <source>
        <dbReference type="ARBA" id="ARBA00022729"/>
    </source>
</evidence>
<feature type="compositionally biased region" description="Low complexity" evidence="2">
    <location>
        <begin position="172"/>
        <end position="195"/>
    </location>
</feature>
<dbReference type="AlphaFoldDB" id="A0A9P7W091"/>
<dbReference type="InterPro" id="IPR018466">
    <property type="entry name" value="Kre9/Knh1-like_N"/>
</dbReference>
<dbReference type="Proteomes" id="UP000812287">
    <property type="component" value="Unassembled WGS sequence"/>
</dbReference>
<evidence type="ECO:0000313" key="5">
    <source>
        <dbReference type="EMBL" id="KAG7449006.1"/>
    </source>
</evidence>
<dbReference type="EMBL" id="MU250528">
    <property type="protein sequence ID" value="KAG7449006.1"/>
    <property type="molecule type" value="Genomic_DNA"/>
</dbReference>
<dbReference type="InterPro" id="IPR052479">
    <property type="entry name" value="GPI-anchor_Adhesion_Reg"/>
</dbReference>
<sequence length="229" mass="24359">MRTNGTRSNLASLFLPISLFSICLSRVMHFVTVSVSLLFAASALAYQINEPSETKGWTDSGLNTISWEMVDTDPKSVTPVLTNQNRTALPQDLILMVILSGSLLTVQVNPPNGGWPVGATFRVNFVRDSKHPNTILAQSSEFVISAVSTGTPTTTTTSFSYLRTSTSAAAAIASGTSEPDSSSAETTTAPATTSSNAPHLTDFSNNGLVSLFALFGAMLFWRGYVVTHT</sequence>
<dbReference type="PANTHER" id="PTHR35185:SF1">
    <property type="entry name" value="UPF0619 GPI-ANCHORED MEMBRANE PROTEIN C1322.10"/>
    <property type="match status" value="1"/>
</dbReference>
<name>A0A9P7W091_9AGAR</name>
<dbReference type="PANTHER" id="PTHR35185">
    <property type="entry name" value="SERINE/THREONINE-RICH PROTEIN ADG2-RELATED"/>
    <property type="match status" value="1"/>
</dbReference>
<evidence type="ECO:0000256" key="2">
    <source>
        <dbReference type="SAM" id="MobiDB-lite"/>
    </source>
</evidence>
<comment type="caution">
    <text evidence="5">The sequence shown here is derived from an EMBL/GenBank/DDBJ whole genome shotgun (WGS) entry which is preliminary data.</text>
</comment>
<dbReference type="GeneID" id="66104086"/>
<dbReference type="OrthoDB" id="5316007at2759"/>
<gene>
    <name evidence="5" type="ORF">BT62DRAFT_657247</name>
</gene>
<dbReference type="RefSeq" id="XP_043042506.1">
    <property type="nucleotide sequence ID" value="XM_043181790.1"/>
</dbReference>
<accession>A0A9P7W091</accession>
<evidence type="ECO:0000256" key="3">
    <source>
        <dbReference type="SAM" id="Phobius"/>
    </source>
</evidence>
<evidence type="ECO:0000259" key="4">
    <source>
        <dbReference type="Pfam" id="PF10342"/>
    </source>
</evidence>
<keyword evidence="3" id="KW-0812">Transmembrane</keyword>
<keyword evidence="6" id="KW-1185">Reference proteome</keyword>
<dbReference type="Pfam" id="PF10342">
    <property type="entry name" value="Kre9_KNH"/>
    <property type="match status" value="1"/>
</dbReference>
<keyword evidence="3" id="KW-0472">Membrane</keyword>
<organism evidence="5 6">
    <name type="scientific">Guyanagaster necrorhizus</name>
    <dbReference type="NCBI Taxonomy" id="856835"/>
    <lineage>
        <taxon>Eukaryota</taxon>
        <taxon>Fungi</taxon>
        <taxon>Dikarya</taxon>
        <taxon>Basidiomycota</taxon>
        <taxon>Agaricomycotina</taxon>
        <taxon>Agaricomycetes</taxon>
        <taxon>Agaricomycetidae</taxon>
        <taxon>Agaricales</taxon>
        <taxon>Marasmiineae</taxon>
        <taxon>Physalacriaceae</taxon>
        <taxon>Guyanagaster</taxon>
    </lineage>
</organism>
<evidence type="ECO:0000313" key="6">
    <source>
        <dbReference type="Proteomes" id="UP000812287"/>
    </source>
</evidence>
<feature type="domain" description="Yeast cell wall synthesis Kre9/Knh1-like N-terminal" evidence="4">
    <location>
        <begin position="51"/>
        <end position="144"/>
    </location>
</feature>
<proteinExistence type="predicted"/>
<keyword evidence="3" id="KW-1133">Transmembrane helix</keyword>
<keyword evidence="1" id="KW-0732">Signal</keyword>
<feature type="transmembrane region" description="Helical" evidence="3">
    <location>
        <begin position="207"/>
        <end position="225"/>
    </location>
</feature>
<feature type="region of interest" description="Disordered" evidence="2">
    <location>
        <begin position="172"/>
        <end position="198"/>
    </location>
</feature>
<protein>
    <recommendedName>
        <fullName evidence="4">Yeast cell wall synthesis Kre9/Knh1-like N-terminal domain-containing protein</fullName>
    </recommendedName>
</protein>
<reference evidence="5" key="1">
    <citation type="submission" date="2020-11" db="EMBL/GenBank/DDBJ databases">
        <title>Adaptations for nitrogen fixation in a non-lichenized fungal sporocarp promotes dispersal by wood-feeding termites.</title>
        <authorList>
            <consortium name="DOE Joint Genome Institute"/>
            <person name="Koch R.A."/>
            <person name="Yoon G."/>
            <person name="Arayal U."/>
            <person name="Lail K."/>
            <person name="Amirebrahimi M."/>
            <person name="Labutti K."/>
            <person name="Lipzen A."/>
            <person name="Riley R."/>
            <person name="Barry K."/>
            <person name="Henrissat B."/>
            <person name="Grigoriev I.V."/>
            <person name="Herr J.R."/>
            <person name="Aime M.C."/>
        </authorList>
    </citation>
    <scope>NUCLEOTIDE SEQUENCE</scope>
    <source>
        <strain evidence="5">MCA 3950</strain>
    </source>
</reference>